<gene>
    <name evidence="1" type="ORF">GBG19_00790</name>
</gene>
<comment type="caution">
    <text evidence="1">The sequence shown here is derived from an EMBL/GenBank/DDBJ whole genome shotgun (WGS) entry which is preliminary data.</text>
</comment>
<protein>
    <submittedName>
        <fullName evidence="1">Uncharacterized protein</fullName>
    </submittedName>
</protein>
<dbReference type="Proteomes" id="UP000472839">
    <property type="component" value="Unassembled WGS sequence"/>
</dbReference>
<accession>A0A6L4WWJ8</accession>
<proteinExistence type="predicted"/>
<reference evidence="1 2" key="1">
    <citation type="submission" date="2019-10" db="EMBL/GenBank/DDBJ databases">
        <title>Poseidonibacter ostreae sp. nov., isolated from the gut of the Ostrea denselamellosa.</title>
        <authorList>
            <person name="Choi A."/>
        </authorList>
    </citation>
    <scope>NUCLEOTIDE SEQUENCE [LARGE SCALE GENOMIC DNA]</scope>
    <source>
        <strain evidence="1 2">SJOD-M-33</strain>
    </source>
</reference>
<sequence length="150" mass="17779">MKKIITDDMELVQECIENEDIYVFDKKSDEDANSKFNIIRGIEKYAQNENNSIRIDCRLYEDYNDKVIETYLKDEAKILAKINDIDVDGTISIYGEEREDWYVSYTVREEDNQLYIIENEELRNQVVLFLNSMFSDLKTLCRKANEDSLS</sequence>
<evidence type="ECO:0000313" key="1">
    <source>
        <dbReference type="EMBL" id="KAB7891406.1"/>
    </source>
</evidence>
<evidence type="ECO:0000313" key="2">
    <source>
        <dbReference type="Proteomes" id="UP000472839"/>
    </source>
</evidence>
<dbReference type="AlphaFoldDB" id="A0A6L4WWJ8"/>
<name>A0A6L4WWJ8_9BACT</name>
<dbReference type="RefSeq" id="WP_152279509.1">
    <property type="nucleotide sequence ID" value="NZ_WFKK01000001.1"/>
</dbReference>
<dbReference type="EMBL" id="WFKK01000001">
    <property type="protein sequence ID" value="KAB7891406.1"/>
    <property type="molecule type" value="Genomic_DNA"/>
</dbReference>
<organism evidence="1 2">
    <name type="scientific">Poseidonibacter ostreae</name>
    <dbReference type="NCBI Taxonomy" id="2654171"/>
    <lineage>
        <taxon>Bacteria</taxon>
        <taxon>Pseudomonadati</taxon>
        <taxon>Campylobacterota</taxon>
        <taxon>Epsilonproteobacteria</taxon>
        <taxon>Campylobacterales</taxon>
        <taxon>Arcobacteraceae</taxon>
        <taxon>Poseidonibacter</taxon>
    </lineage>
</organism>